<reference evidence="2 3" key="1">
    <citation type="submission" date="2020-03" db="EMBL/GenBank/DDBJ databases">
        <title>WGS of actinomycetes isolated from Thailand.</title>
        <authorList>
            <person name="Thawai C."/>
        </authorList>
    </citation>
    <scope>NUCLEOTIDE SEQUENCE [LARGE SCALE GENOMIC DNA]</scope>
    <source>
        <strain evidence="2 3">PLAI 1-29</strain>
    </source>
</reference>
<accession>A0ABX1BY66</accession>
<name>A0ABX1BY66_9ACTN</name>
<proteinExistence type="predicted"/>
<evidence type="ECO:0000259" key="1">
    <source>
        <dbReference type="Pfam" id="PF05036"/>
    </source>
</evidence>
<gene>
    <name evidence="2" type="ORF">HCK00_07830</name>
</gene>
<evidence type="ECO:0000313" key="3">
    <source>
        <dbReference type="Proteomes" id="UP000695264"/>
    </source>
</evidence>
<comment type="caution">
    <text evidence="2">The sequence shown here is derived from an EMBL/GenBank/DDBJ whole genome shotgun (WGS) entry which is preliminary data.</text>
</comment>
<evidence type="ECO:0000313" key="2">
    <source>
        <dbReference type="EMBL" id="NJQ00447.1"/>
    </source>
</evidence>
<feature type="domain" description="SPOR" evidence="1">
    <location>
        <begin position="11"/>
        <end position="47"/>
    </location>
</feature>
<dbReference type="Proteomes" id="UP000695264">
    <property type="component" value="Unassembled WGS sequence"/>
</dbReference>
<dbReference type="InterPro" id="IPR007730">
    <property type="entry name" value="SPOR-like_dom"/>
</dbReference>
<dbReference type="EMBL" id="JAATEN010000005">
    <property type="protein sequence ID" value="NJQ00447.1"/>
    <property type="molecule type" value="Genomic_DNA"/>
</dbReference>
<sequence length="58" mass="6452">MSDGSADRPWLVIREDGNGNRYRVGSYPTRGEAERAAARLDRPGSAPLYVVERVARHP</sequence>
<dbReference type="Pfam" id="PF05036">
    <property type="entry name" value="SPOR"/>
    <property type="match status" value="1"/>
</dbReference>
<dbReference type="RefSeq" id="WP_168101076.1">
    <property type="nucleotide sequence ID" value="NZ_JAATEN010000005.1"/>
</dbReference>
<protein>
    <submittedName>
        <fullName evidence="2">SPOR domain-containing protein</fullName>
    </submittedName>
</protein>
<keyword evidence="3" id="KW-1185">Reference proteome</keyword>
<organism evidence="2 3">
    <name type="scientific">Streptomyces zingiberis</name>
    <dbReference type="NCBI Taxonomy" id="2053010"/>
    <lineage>
        <taxon>Bacteria</taxon>
        <taxon>Bacillati</taxon>
        <taxon>Actinomycetota</taxon>
        <taxon>Actinomycetes</taxon>
        <taxon>Kitasatosporales</taxon>
        <taxon>Streptomycetaceae</taxon>
        <taxon>Streptomyces</taxon>
    </lineage>
</organism>